<feature type="region of interest" description="Disordered" evidence="1">
    <location>
        <begin position="292"/>
        <end position="463"/>
    </location>
</feature>
<feature type="compositionally biased region" description="Polar residues" evidence="1">
    <location>
        <begin position="393"/>
        <end position="404"/>
    </location>
</feature>
<evidence type="ECO:0000313" key="3">
    <source>
        <dbReference type="Proteomes" id="UP001309876"/>
    </source>
</evidence>
<comment type="caution">
    <text evidence="2">The sequence shown here is derived from an EMBL/GenBank/DDBJ whole genome shotgun (WGS) entry which is preliminary data.</text>
</comment>
<evidence type="ECO:0000313" key="2">
    <source>
        <dbReference type="EMBL" id="KAK5086296.1"/>
    </source>
</evidence>
<feature type="compositionally biased region" description="Polar residues" evidence="1">
    <location>
        <begin position="987"/>
        <end position="1001"/>
    </location>
</feature>
<feature type="compositionally biased region" description="Low complexity" evidence="1">
    <location>
        <begin position="914"/>
        <end position="923"/>
    </location>
</feature>
<feature type="compositionally biased region" description="Basic and acidic residues" evidence="1">
    <location>
        <begin position="172"/>
        <end position="187"/>
    </location>
</feature>
<feature type="compositionally biased region" description="Basic and acidic residues" evidence="1">
    <location>
        <begin position="734"/>
        <end position="747"/>
    </location>
</feature>
<feature type="compositionally biased region" description="Low complexity" evidence="1">
    <location>
        <begin position="586"/>
        <end position="685"/>
    </location>
</feature>
<sequence>MPQLKQISCCVQWSDTNASFQEYGAVYGDGVVESFIIVPNKPQRFCLRLTSRGYIYEGLAMIIFIDGQYQCNRTRVNLLPPKKDRPANRTEVDFLVRQKEKPQGDGVYMGREWRFDNHNIVAEVPERFQESHFDDLGTIEVLVLRCRAVNNEEKDYEGSSSGEDSDVFGGHPVREEGDEMKPPEDSKTSTTDGKNAVPAPVEDEQIGVFDLGLFDGANDYHEPYNRDGGHDGQDEGQWVWHQRQVPPEFHAPQNHHYQQAHPFPLSAAGPPPYFAPVYGHYDHSNTSIPSAKRVHWDYGPPGQPIDQASSAQRLREPSMWDRRPSVRPSSRERMRATERRPSNSSRRPTGPPYPPQNVNPSNSQQSGRHWQDARLPIYEEPNSRYRDGARPSWDNNNRNSSWYQDANRPRWGYGGGSSGPHDNRPASPRHQREPWQTSASYQRSPPPEPLPTLNQPVPAPPQYQFQHTLPEYTMPHIAAHQPSYPLHSVTMSGSTGYPSTLAPQPPQQWPMYYSGLPAPYTHPYYAMHAASQVPGGPQLVPPPPPVMDEHISPQNTTFNAFPNQDSQNNPDGWGDTGNGQDTNNAGDSWNQDNGGNDDGWGNADDNGNQIDDNGQNDNNANWDGNNNDQQTDNNTGGDWENGGNDDNNGGDSWNDNSGNNGNDNTGWDNQPTNNNNANTSWDNQATNNGASTPQQDWNDGNQNGEPISSEVPEVPSFPKELYGPHGPYYAYRTLRPDDPKPDAEEEPRYDVPKMLAAARRSTKQVQPGPGYRYFKKRLVPEYIDSFDTPYARFVFKYRTKEQLVDEIGIEVDVEPSGDQEVRDFQDLDKQALIEMLLRAKGALGGRVPSPPLPPCMPASGSDTSLPVAIDAPKYNYLKYSLPPLRPSNFKHNSPSPAGSVAGSKGSNENKENDTGTQNTNNTGEWQASNNDSWNAPRYNPRQSQQAGQSNSAQPRQDSATGSRGSKGGTWDMPDDVPPLPPAPDTGGQDSWANNDAGNGNVSADGMKW</sequence>
<feature type="region of interest" description="Disordered" evidence="1">
    <location>
        <begin position="887"/>
        <end position="1008"/>
    </location>
</feature>
<feature type="compositionally biased region" description="Polar residues" evidence="1">
    <location>
        <begin position="686"/>
        <end position="706"/>
    </location>
</feature>
<evidence type="ECO:0000256" key="1">
    <source>
        <dbReference type="SAM" id="MobiDB-lite"/>
    </source>
</evidence>
<feature type="compositionally biased region" description="Polar residues" evidence="1">
    <location>
        <begin position="924"/>
        <end position="933"/>
    </location>
</feature>
<accession>A0AAN7YGS2</accession>
<proteinExistence type="predicted"/>
<feature type="compositionally biased region" description="Low complexity" evidence="1">
    <location>
        <begin position="942"/>
        <end position="953"/>
    </location>
</feature>
<organism evidence="2 3">
    <name type="scientific">Lithohypha guttulata</name>
    <dbReference type="NCBI Taxonomy" id="1690604"/>
    <lineage>
        <taxon>Eukaryota</taxon>
        <taxon>Fungi</taxon>
        <taxon>Dikarya</taxon>
        <taxon>Ascomycota</taxon>
        <taxon>Pezizomycotina</taxon>
        <taxon>Eurotiomycetes</taxon>
        <taxon>Chaetothyriomycetidae</taxon>
        <taxon>Chaetothyriales</taxon>
        <taxon>Trichomeriaceae</taxon>
        <taxon>Lithohypha</taxon>
    </lineage>
</organism>
<dbReference type="AlphaFoldDB" id="A0AAN7YGS2"/>
<name>A0AAN7YGS2_9EURO</name>
<dbReference type="Proteomes" id="UP001309876">
    <property type="component" value="Unassembled WGS sequence"/>
</dbReference>
<gene>
    <name evidence="2" type="ORF">LTR05_003464</name>
</gene>
<feature type="region of interest" description="Disordered" evidence="1">
    <location>
        <begin position="535"/>
        <end position="723"/>
    </location>
</feature>
<feature type="region of interest" description="Disordered" evidence="1">
    <location>
        <begin position="728"/>
        <end position="747"/>
    </location>
</feature>
<keyword evidence="3" id="KW-1185">Reference proteome</keyword>
<dbReference type="EMBL" id="JAVRRJ010000003">
    <property type="protein sequence ID" value="KAK5086296.1"/>
    <property type="molecule type" value="Genomic_DNA"/>
</dbReference>
<feature type="compositionally biased region" description="Polar residues" evidence="1">
    <location>
        <begin position="358"/>
        <end position="368"/>
    </location>
</feature>
<feature type="region of interest" description="Disordered" evidence="1">
    <location>
        <begin position="153"/>
        <end position="202"/>
    </location>
</feature>
<feature type="compositionally biased region" description="Polar residues" evidence="1">
    <location>
        <begin position="434"/>
        <end position="443"/>
    </location>
</feature>
<feature type="compositionally biased region" description="Low complexity" evidence="1">
    <location>
        <begin position="158"/>
        <end position="170"/>
    </location>
</feature>
<reference evidence="2 3" key="1">
    <citation type="submission" date="2023-08" db="EMBL/GenBank/DDBJ databases">
        <title>Black Yeasts Isolated from many extreme environments.</title>
        <authorList>
            <person name="Coleine C."/>
            <person name="Stajich J.E."/>
            <person name="Selbmann L."/>
        </authorList>
    </citation>
    <scope>NUCLEOTIDE SEQUENCE [LARGE SCALE GENOMIC DNA]</scope>
    <source>
        <strain evidence="2 3">CCFEE 5910</strain>
    </source>
</reference>
<protein>
    <submittedName>
        <fullName evidence="2">Uncharacterized protein</fullName>
    </submittedName>
</protein>
<feature type="compositionally biased region" description="Polar residues" evidence="1">
    <location>
        <begin position="954"/>
        <end position="963"/>
    </location>
</feature>
<feature type="compositionally biased region" description="Polar residues" evidence="1">
    <location>
        <begin position="552"/>
        <end position="570"/>
    </location>
</feature>
<feature type="compositionally biased region" description="Basic and acidic residues" evidence="1">
    <location>
        <begin position="313"/>
        <end position="341"/>
    </location>
</feature>